<dbReference type="Proteomes" id="UP000011682">
    <property type="component" value="Unassembled WGS sequence"/>
</dbReference>
<dbReference type="Gene3D" id="3.40.50.12780">
    <property type="entry name" value="N-terminal domain of ligase-like"/>
    <property type="match status" value="1"/>
</dbReference>
<comment type="caution">
    <text evidence="2">The sequence shown here is derived from an EMBL/GenBank/DDBJ whole genome shotgun (WGS) entry which is preliminary data.</text>
</comment>
<dbReference type="eggNOG" id="COG0318">
    <property type="taxonomic scope" value="Bacteria"/>
</dbReference>
<dbReference type="EMBL" id="ANAH02000005">
    <property type="protein sequence ID" value="EPX63599.1"/>
    <property type="molecule type" value="Genomic_DNA"/>
</dbReference>
<evidence type="ECO:0000259" key="1">
    <source>
        <dbReference type="Pfam" id="PF00501"/>
    </source>
</evidence>
<protein>
    <submittedName>
        <fullName evidence="2">Long-chain-fatty-acid--CoA ligase</fullName>
    </submittedName>
</protein>
<organism evidence="2 3">
    <name type="scientific">Cystobacter fuscus (strain ATCC 25194 / DSM 2262 / NBRC 100088 / M29)</name>
    <dbReference type="NCBI Taxonomy" id="1242864"/>
    <lineage>
        <taxon>Bacteria</taxon>
        <taxon>Pseudomonadati</taxon>
        <taxon>Myxococcota</taxon>
        <taxon>Myxococcia</taxon>
        <taxon>Myxococcales</taxon>
        <taxon>Cystobacterineae</taxon>
        <taxon>Archangiaceae</taxon>
        <taxon>Cystobacter</taxon>
    </lineage>
</organism>
<gene>
    <name evidence="2" type="ORF">D187_006007</name>
</gene>
<dbReference type="AlphaFoldDB" id="S9QQQ9"/>
<dbReference type="SUPFAM" id="SSF56801">
    <property type="entry name" value="Acetyl-CoA synthetase-like"/>
    <property type="match status" value="1"/>
</dbReference>
<dbReference type="GO" id="GO:0006631">
    <property type="term" value="P:fatty acid metabolic process"/>
    <property type="evidence" value="ECO:0007669"/>
    <property type="project" value="TreeGrafter"/>
</dbReference>
<sequence length="126" mass="13952">MLKAAQHTQGSYAAICRNVLLDLFPLTRDDRMLHAASLLHASGTFVLPFWMRGACSVVLPGFVPNAYLAAVQEHRATAINLVPTMLQMLLDYPELDECDRSSLRRIREIGARLRAGGWGREEGEGS</sequence>
<dbReference type="InterPro" id="IPR042099">
    <property type="entry name" value="ANL_N_sf"/>
</dbReference>
<proteinExistence type="predicted"/>
<dbReference type="GO" id="GO:0031956">
    <property type="term" value="F:medium-chain fatty acid-CoA ligase activity"/>
    <property type="evidence" value="ECO:0007669"/>
    <property type="project" value="TreeGrafter"/>
</dbReference>
<dbReference type="InterPro" id="IPR000873">
    <property type="entry name" value="AMP-dep_synth/lig_dom"/>
</dbReference>
<accession>S9QQQ9</accession>
<feature type="domain" description="AMP-dependent synthetase/ligase" evidence="1">
    <location>
        <begin position="3"/>
        <end position="115"/>
    </location>
</feature>
<dbReference type="Pfam" id="PF00501">
    <property type="entry name" value="AMP-binding"/>
    <property type="match status" value="1"/>
</dbReference>
<dbReference type="PANTHER" id="PTHR43201">
    <property type="entry name" value="ACYL-COA SYNTHETASE"/>
    <property type="match status" value="1"/>
</dbReference>
<keyword evidence="2" id="KW-0436">Ligase</keyword>
<keyword evidence="3" id="KW-1185">Reference proteome</keyword>
<dbReference type="RefSeq" id="WP_002627849.1">
    <property type="nucleotide sequence ID" value="NZ_ANAH02000005.1"/>
</dbReference>
<evidence type="ECO:0000313" key="3">
    <source>
        <dbReference type="Proteomes" id="UP000011682"/>
    </source>
</evidence>
<evidence type="ECO:0000313" key="2">
    <source>
        <dbReference type="EMBL" id="EPX63599.1"/>
    </source>
</evidence>
<name>S9QQQ9_CYSF2</name>
<dbReference type="PANTHER" id="PTHR43201:SF32">
    <property type="entry name" value="2-SUCCINYLBENZOATE--COA LIGASE, CHLOROPLASTIC_PEROXISOMAL"/>
    <property type="match status" value="1"/>
</dbReference>
<reference evidence="2" key="1">
    <citation type="submission" date="2013-05" db="EMBL/GenBank/DDBJ databases">
        <title>Genome assembly of Cystobacter fuscus DSM 2262.</title>
        <authorList>
            <person name="Sharma G."/>
            <person name="Khatri I."/>
            <person name="Kaur C."/>
            <person name="Mayilraj S."/>
            <person name="Subramanian S."/>
        </authorList>
    </citation>
    <scope>NUCLEOTIDE SEQUENCE [LARGE SCALE GENOMIC DNA]</scope>
    <source>
        <strain evidence="2">DSM 2262</strain>
    </source>
</reference>